<evidence type="ECO:0000313" key="12">
    <source>
        <dbReference type="Proteomes" id="UP000000466"/>
    </source>
</evidence>
<dbReference type="HOGENOM" id="CLU_028723_1_1_6"/>
<evidence type="ECO:0000256" key="5">
    <source>
        <dbReference type="ARBA" id="ARBA00022670"/>
    </source>
</evidence>
<sequence length="279" mass="31581">MDINFPLILVLLVAVSGAIWLLDIFLWAKPRRERVEQALQQLSQTSLKETDEAYQTALSVAAKEPVPVEYSKSFFPVLAFVLVLRSFLVEPFQIPSASMVPTLEVGDFILVNKYTYGIRLPVTNTKIFSVNEPERGDVMVFFPPHKPDTYYIKRVVGLPGDEIIIDKGALYINGKKMPQSFVASLPVSNPQINVLEEDLDGVEHIVHQNIHLGRYTQSGRWKVPAGHYFMMGDNRDNSSDSREWGPVSEEAIVGKAFAIWMHWETFFSVPSFHRVGTIQ</sequence>
<dbReference type="OrthoDB" id="9815782at2"/>
<evidence type="ECO:0000313" key="11">
    <source>
        <dbReference type="EMBL" id="AFU97878.1"/>
    </source>
</evidence>
<dbReference type="PRINTS" id="PR00727">
    <property type="entry name" value="LEADERPTASE"/>
</dbReference>
<comment type="catalytic activity">
    <reaction evidence="1 8">
        <text>Cleavage of hydrophobic, N-terminal signal or leader sequences from secreted and periplasmic proteins.</text>
        <dbReference type="EC" id="3.4.21.89"/>
    </reaction>
</comment>
<dbReference type="InterPro" id="IPR019533">
    <property type="entry name" value="Peptidase_S26"/>
</dbReference>
<evidence type="ECO:0000256" key="4">
    <source>
        <dbReference type="ARBA" id="ARBA00019232"/>
    </source>
</evidence>
<dbReference type="AlphaFoldDB" id="K4KIS9"/>
<dbReference type="InterPro" id="IPR036286">
    <property type="entry name" value="LexA/Signal_pep-like_sf"/>
</dbReference>
<dbReference type="MEROPS" id="S26.001"/>
<dbReference type="InterPro" id="IPR019757">
    <property type="entry name" value="Pept_S26A_signal_pept_1_Lys-AS"/>
</dbReference>
<dbReference type="PANTHER" id="PTHR43390:SF1">
    <property type="entry name" value="CHLOROPLAST PROCESSING PEPTIDASE"/>
    <property type="match status" value="1"/>
</dbReference>
<dbReference type="PROSITE" id="PS00760">
    <property type="entry name" value="SPASE_I_2"/>
    <property type="match status" value="1"/>
</dbReference>
<keyword evidence="8" id="KW-1133">Transmembrane helix</keyword>
<dbReference type="GO" id="GO:0016020">
    <property type="term" value="C:membrane"/>
    <property type="evidence" value="ECO:0007669"/>
    <property type="project" value="UniProtKB-SubCell"/>
</dbReference>
<comment type="similarity">
    <text evidence="2 9">Belongs to the peptidase S26 family.</text>
</comment>
<keyword evidence="5 8" id="KW-0645">Protease</keyword>
<comment type="subcellular location">
    <subcellularLocation>
        <location evidence="9">Membrane</location>
        <topology evidence="9">Multi-pass membrane protein</topology>
    </subcellularLocation>
</comment>
<name>K4KIS9_SIMAS</name>
<keyword evidence="8" id="KW-0812">Transmembrane</keyword>
<evidence type="ECO:0000259" key="10">
    <source>
        <dbReference type="Pfam" id="PF10502"/>
    </source>
</evidence>
<dbReference type="InterPro" id="IPR019758">
    <property type="entry name" value="Pept_S26A_signal_pept_1_CS"/>
</dbReference>
<protein>
    <recommendedName>
        <fullName evidence="4 8">Signal peptidase I</fullName>
        <ecNumber evidence="3 8">3.4.21.89</ecNumber>
    </recommendedName>
</protein>
<dbReference type="Proteomes" id="UP000000466">
    <property type="component" value="Chromosome"/>
</dbReference>
<dbReference type="PROSITE" id="PS00501">
    <property type="entry name" value="SPASE_I_1"/>
    <property type="match status" value="1"/>
</dbReference>
<feature type="active site" evidence="7">
    <location>
        <position position="98"/>
    </location>
</feature>
<feature type="transmembrane region" description="Helical" evidence="8">
    <location>
        <begin position="6"/>
        <end position="28"/>
    </location>
</feature>
<dbReference type="GO" id="GO:0009003">
    <property type="term" value="F:signal peptidase activity"/>
    <property type="evidence" value="ECO:0007669"/>
    <property type="project" value="UniProtKB-EC"/>
</dbReference>
<feature type="active site" evidence="7">
    <location>
        <position position="153"/>
    </location>
</feature>
<dbReference type="InterPro" id="IPR019756">
    <property type="entry name" value="Pept_S26A_signal_pept_1_Ser-AS"/>
</dbReference>
<evidence type="ECO:0000256" key="8">
    <source>
        <dbReference type="RuleBase" id="RU003993"/>
    </source>
</evidence>
<dbReference type="GO" id="GO:0004252">
    <property type="term" value="F:serine-type endopeptidase activity"/>
    <property type="evidence" value="ECO:0007669"/>
    <property type="project" value="InterPro"/>
</dbReference>
<dbReference type="EMBL" id="CP003746">
    <property type="protein sequence ID" value="AFU97878.1"/>
    <property type="molecule type" value="Genomic_DNA"/>
</dbReference>
<dbReference type="KEGG" id="saga:M5M_03335"/>
<dbReference type="STRING" id="1117647.M5M_03335"/>
<evidence type="ECO:0000256" key="2">
    <source>
        <dbReference type="ARBA" id="ARBA00009370"/>
    </source>
</evidence>
<organism evidence="11 12">
    <name type="scientific">Simiduia agarivorans (strain DSM 21679 / JCM 13881 / BCRC 17597 / SA1)</name>
    <dbReference type="NCBI Taxonomy" id="1117647"/>
    <lineage>
        <taxon>Bacteria</taxon>
        <taxon>Pseudomonadati</taxon>
        <taxon>Pseudomonadota</taxon>
        <taxon>Gammaproteobacteria</taxon>
        <taxon>Cellvibrionales</taxon>
        <taxon>Cellvibrionaceae</taxon>
        <taxon>Simiduia</taxon>
    </lineage>
</organism>
<dbReference type="Gene3D" id="2.10.109.10">
    <property type="entry name" value="Umud Fragment, subunit A"/>
    <property type="match status" value="1"/>
</dbReference>
<evidence type="ECO:0000256" key="3">
    <source>
        <dbReference type="ARBA" id="ARBA00013208"/>
    </source>
</evidence>
<evidence type="ECO:0000256" key="6">
    <source>
        <dbReference type="ARBA" id="ARBA00022801"/>
    </source>
</evidence>
<dbReference type="RefSeq" id="WP_015046051.1">
    <property type="nucleotide sequence ID" value="NC_018868.3"/>
</dbReference>
<dbReference type="Pfam" id="PF10502">
    <property type="entry name" value="Peptidase_S26"/>
    <property type="match status" value="1"/>
</dbReference>
<gene>
    <name evidence="11" type="ordered locus">M5M_03335</name>
</gene>
<dbReference type="CDD" id="cd06530">
    <property type="entry name" value="S26_SPase_I"/>
    <property type="match status" value="1"/>
</dbReference>
<proteinExistence type="inferred from homology"/>
<reference evidence="11 12" key="1">
    <citation type="journal article" date="2013" name="Genome Announc.">
        <title>Complete genome sequence of Simiduia agarivorans SA1(T), a marine bacterium able to degrade a variety of polysaccharides.</title>
        <authorList>
            <person name="Lin S.Y."/>
            <person name="Shieh W.Y."/>
            <person name="Chen J.S."/>
            <person name="Tang S.L."/>
        </authorList>
    </citation>
    <scope>NUCLEOTIDE SEQUENCE [LARGE SCALE GENOMIC DNA]</scope>
    <source>
        <strain evidence="12">DSM 21679 / JCM 13881 / BCRC 17597 / SA1</strain>
    </source>
</reference>
<keyword evidence="12" id="KW-1185">Reference proteome</keyword>
<keyword evidence="6 8" id="KW-0378">Hydrolase</keyword>
<dbReference type="InterPro" id="IPR000223">
    <property type="entry name" value="Pept_S26A_signal_pept_1"/>
</dbReference>
<dbReference type="NCBIfam" id="TIGR02227">
    <property type="entry name" value="sigpep_I_bact"/>
    <property type="match status" value="1"/>
</dbReference>
<comment type="caution">
    <text evidence="9">Lacks conserved residue(s) required for the propagation of feature annotation.</text>
</comment>
<dbReference type="SUPFAM" id="SSF51306">
    <property type="entry name" value="LexA/Signal peptidase"/>
    <property type="match status" value="1"/>
</dbReference>
<dbReference type="eggNOG" id="COG0681">
    <property type="taxonomic scope" value="Bacteria"/>
</dbReference>
<evidence type="ECO:0000256" key="9">
    <source>
        <dbReference type="RuleBase" id="RU362042"/>
    </source>
</evidence>
<evidence type="ECO:0000256" key="7">
    <source>
        <dbReference type="PIRSR" id="PIRSR600223-1"/>
    </source>
</evidence>
<dbReference type="EC" id="3.4.21.89" evidence="3 8"/>
<dbReference type="PROSITE" id="PS00761">
    <property type="entry name" value="SPASE_I_3"/>
    <property type="match status" value="1"/>
</dbReference>
<keyword evidence="8" id="KW-0472">Membrane</keyword>
<feature type="domain" description="Peptidase S26" evidence="10">
    <location>
        <begin position="69"/>
        <end position="260"/>
    </location>
</feature>
<accession>K4KIS9</accession>
<dbReference type="GO" id="GO:0006465">
    <property type="term" value="P:signal peptide processing"/>
    <property type="evidence" value="ECO:0007669"/>
    <property type="project" value="InterPro"/>
</dbReference>
<evidence type="ECO:0000256" key="1">
    <source>
        <dbReference type="ARBA" id="ARBA00000677"/>
    </source>
</evidence>
<dbReference type="PANTHER" id="PTHR43390">
    <property type="entry name" value="SIGNAL PEPTIDASE I"/>
    <property type="match status" value="1"/>
</dbReference>